<dbReference type="Gene3D" id="3.30.200.20">
    <property type="entry name" value="Phosphorylase Kinase, domain 1"/>
    <property type="match status" value="1"/>
</dbReference>
<keyword evidence="2" id="KW-0547">Nucleotide-binding</keyword>
<dbReference type="AlphaFoldDB" id="A0A9W8ZZE2"/>
<dbReference type="PANTHER" id="PTHR44329">
    <property type="entry name" value="SERINE/THREONINE-PROTEIN KINASE TNNI3K-RELATED"/>
    <property type="match status" value="1"/>
</dbReference>
<keyword evidence="8" id="KW-1185">Reference proteome</keyword>
<feature type="region of interest" description="Disordered" evidence="5">
    <location>
        <begin position="367"/>
        <end position="441"/>
    </location>
</feature>
<evidence type="ECO:0000256" key="4">
    <source>
        <dbReference type="ARBA" id="ARBA00022840"/>
    </source>
</evidence>
<organism evidence="7 8">
    <name type="scientific">Lentinula aciculospora</name>
    <dbReference type="NCBI Taxonomy" id="153920"/>
    <lineage>
        <taxon>Eukaryota</taxon>
        <taxon>Fungi</taxon>
        <taxon>Dikarya</taxon>
        <taxon>Basidiomycota</taxon>
        <taxon>Agaricomycotina</taxon>
        <taxon>Agaricomycetes</taxon>
        <taxon>Agaricomycetidae</taxon>
        <taxon>Agaricales</taxon>
        <taxon>Marasmiineae</taxon>
        <taxon>Omphalotaceae</taxon>
        <taxon>Lentinula</taxon>
    </lineage>
</organism>
<dbReference type="EMBL" id="JAOTPV010000024">
    <property type="protein sequence ID" value="KAJ4470808.1"/>
    <property type="molecule type" value="Genomic_DNA"/>
</dbReference>
<dbReference type="SUPFAM" id="SSF56112">
    <property type="entry name" value="Protein kinase-like (PK-like)"/>
    <property type="match status" value="1"/>
</dbReference>
<dbReference type="PROSITE" id="PS50011">
    <property type="entry name" value="PROTEIN_KINASE_DOM"/>
    <property type="match status" value="1"/>
</dbReference>
<feature type="compositionally biased region" description="Basic and acidic residues" evidence="5">
    <location>
        <begin position="429"/>
        <end position="441"/>
    </location>
</feature>
<keyword evidence="3 7" id="KW-0418">Kinase</keyword>
<protein>
    <submittedName>
        <fullName evidence="7">Kinase-like domain-containing protein</fullName>
    </submittedName>
</protein>
<dbReference type="GO" id="GO:0004674">
    <property type="term" value="F:protein serine/threonine kinase activity"/>
    <property type="evidence" value="ECO:0007669"/>
    <property type="project" value="TreeGrafter"/>
</dbReference>
<dbReference type="PANTHER" id="PTHR44329:SF288">
    <property type="entry name" value="MITOGEN-ACTIVATED PROTEIN KINASE KINASE KINASE 20"/>
    <property type="match status" value="1"/>
</dbReference>
<dbReference type="InterPro" id="IPR051681">
    <property type="entry name" value="Ser/Thr_Kinases-Pseudokinases"/>
</dbReference>
<dbReference type="InterPro" id="IPR011009">
    <property type="entry name" value="Kinase-like_dom_sf"/>
</dbReference>
<dbReference type="GO" id="GO:0005524">
    <property type="term" value="F:ATP binding"/>
    <property type="evidence" value="ECO:0007669"/>
    <property type="project" value="UniProtKB-KW"/>
</dbReference>
<feature type="domain" description="Protein kinase" evidence="6">
    <location>
        <begin position="98"/>
        <end position="352"/>
    </location>
</feature>
<sequence>MDMQLQGVVSLNSNLQRALDEYGVFKCAKKLNRNLQREPLPWLGATEAQRIMVDLQAELDLNKGSETHRRACFSLICYLVKKLRALPLSLLVIKDVKRVGRNPVAGGGFADIWRGNMNGEAVCLKVLRLVIEQDERTRATVRKRFCREALVWRQLKHPNILPLLGVNLELFLPSFCLISPWMENKDIITYSRQNPNHNLYHAANILVTNNSRCCLADFGLALVTADVTQAWSITSSGSIQGALRWMAPEYLQSNGSTPTPIHLLRDVYAFGCTVVENLPFHHCKTEYTVLCSLMEGERPDRPKNTGWCTDNIWELVSRCWAQCAQDRPSSDEISKILCKESETKHQQEQEILQMKVQHLVRQIQKKKLGKGKERVSENGRRMDTRKKLLGSTDCIAGDYKTGDHRTADTSQTGSENILGGSAGKGKWGSGDKDPEEAHKQA</sequence>
<evidence type="ECO:0000259" key="6">
    <source>
        <dbReference type="PROSITE" id="PS50011"/>
    </source>
</evidence>
<keyword evidence="4" id="KW-0067">ATP-binding</keyword>
<evidence type="ECO:0000256" key="1">
    <source>
        <dbReference type="ARBA" id="ARBA00022679"/>
    </source>
</evidence>
<keyword evidence="1" id="KW-0808">Transferase</keyword>
<dbReference type="OrthoDB" id="346907at2759"/>
<dbReference type="Gene3D" id="1.10.510.10">
    <property type="entry name" value="Transferase(Phosphotransferase) domain 1"/>
    <property type="match status" value="1"/>
</dbReference>
<dbReference type="Proteomes" id="UP001150266">
    <property type="component" value="Unassembled WGS sequence"/>
</dbReference>
<accession>A0A9W8ZZE2</accession>
<evidence type="ECO:0000256" key="5">
    <source>
        <dbReference type="SAM" id="MobiDB-lite"/>
    </source>
</evidence>
<comment type="caution">
    <text evidence="7">The sequence shown here is derived from an EMBL/GenBank/DDBJ whole genome shotgun (WGS) entry which is preliminary data.</text>
</comment>
<dbReference type="Pfam" id="PF07714">
    <property type="entry name" value="PK_Tyr_Ser-Thr"/>
    <property type="match status" value="1"/>
</dbReference>
<proteinExistence type="predicted"/>
<reference evidence="7" key="1">
    <citation type="submission" date="2022-08" db="EMBL/GenBank/DDBJ databases">
        <title>A Global Phylogenomic Analysis of the Shiitake Genus Lentinula.</title>
        <authorList>
            <consortium name="DOE Joint Genome Institute"/>
            <person name="Sierra-Patev S."/>
            <person name="Min B."/>
            <person name="Naranjo-Ortiz M."/>
            <person name="Looney B."/>
            <person name="Konkel Z."/>
            <person name="Slot J.C."/>
            <person name="Sakamoto Y."/>
            <person name="Steenwyk J.L."/>
            <person name="Rokas A."/>
            <person name="Carro J."/>
            <person name="Camarero S."/>
            <person name="Ferreira P."/>
            <person name="Molpeceres G."/>
            <person name="Ruiz-Duenas F.J."/>
            <person name="Serrano A."/>
            <person name="Henrissat B."/>
            <person name="Drula E."/>
            <person name="Hughes K.W."/>
            <person name="Mata J.L."/>
            <person name="Ishikawa N.K."/>
            <person name="Vargas-Isla R."/>
            <person name="Ushijima S."/>
            <person name="Smith C.A."/>
            <person name="Ahrendt S."/>
            <person name="Andreopoulos W."/>
            <person name="He G."/>
            <person name="Labutti K."/>
            <person name="Lipzen A."/>
            <person name="Ng V."/>
            <person name="Riley R."/>
            <person name="Sandor L."/>
            <person name="Barry K."/>
            <person name="Martinez A.T."/>
            <person name="Xiao Y."/>
            <person name="Gibbons J.G."/>
            <person name="Terashima K."/>
            <person name="Grigoriev I.V."/>
            <person name="Hibbett D.S."/>
        </authorList>
    </citation>
    <scope>NUCLEOTIDE SEQUENCE</scope>
    <source>
        <strain evidence="7">JLM2183</strain>
    </source>
</reference>
<feature type="compositionally biased region" description="Basic and acidic residues" evidence="5">
    <location>
        <begin position="370"/>
        <end position="386"/>
    </location>
</feature>
<evidence type="ECO:0000313" key="8">
    <source>
        <dbReference type="Proteomes" id="UP001150266"/>
    </source>
</evidence>
<evidence type="ECO:0000256" key="3">
    <source>
        <dbReference type="ARBA" id="ARBA00022777"/>
    </source>
</evidence>
<dbReference type="InterPro" id="IPR000719">
    <property type="entry name" value="Prot_kinase_dom"/>
</dbReference>
<evidence type="ECO:0000256" key="2">
    <source>
        <dbReference type="ARBA" id="ARBA00022741"/>
    </source>
</evidence>
<dbReference type="InterPro" id="IPR001245">
    <property type="entry name" value="Ser-Thr/Tyr_kinase_cat_dom"/>
</dbReference>
<name>A0A9W8ZZE2_9AGAR</name>
<evidence type="ECO:0000313" key="7">
    <source>
        <dbReference type="EMBL" id="KAJ4470808.1"/>
    </source>
</evidence>
<gene>
    <name evidence="7" type="ORF">J3R30DRAFT_3686011</name>
</gene>